<dbReference type="PANTHER" id="PTHR43221">
    <property type="entry name" value="PROTEASE HTPX"/>
    <property type="match status" value="1"/>
</dbReference>
<feature type="domain" description="Peptidase M48" evidence="13">
    <location>
        <begin position="69"/>
        <end position="153"/>
    </location>
</feature>
<gene>
    <name evidence="14" type="ORF">RT97_04175</name>
</gene>
<dbReference type="OrthoDB" id="9810445at2"/>
<dbReference type="Proteomes" id="UP000032067">
    <property type="component" value="Unassembled WGS sequence"/>
</dbReference>
<evidence type="ECO:0000259" key="13">
    <source>
        <dbReference type="Pfam" id="PF01435"/>
    </source>
</evidence>
<comment type="cofactor">
    <cofactor evidence="11">
        <name>Zn(2+)</name>
        <dbReference type="ChEBI" id="CHEBI:29105"/>
    </cofactor>
    <text evidence="11">Binds 1 zinc ion per subunit.</text>
</comment>
<protein>
    <submittedName>
        <fullName evidence="14">Peptidase M48</fullName>
    </submittedName>
</protein>
<comment type="similarity">
    <text evidence="11">Belongs to the peptidase M48 family.</text>
</comment>
<keyword evidence="5" id="KW-0479">Metal-binding</keyword>
<organism evidence="14 15">
    <name type="scientific">Variovorax paradoxus</name>
    <dbReference type="NCBI Taxonomy" id="34073"/>
    <lineage>
        <taxon>Bacteria</taxon>
        <taxon>Pseudomonadati</taxon>
        <taxon>Pseudomonadota</taxon>
        <taxon>Betaproteobacteria</taxon>
        <taxon>Burkholderiales</taxon>
        <taxon>Comamonadaceae</taxon>
        <taxon>Variovorax</taxon>
    </lineage>
</organism>
<feature type="transmembrane region" description="Helical" evidence="12">
    <location>
        <begin position="35"/>
        <end position="57"/>
    </location>
</feature>
<evidence type="ECO:0000256" key="8">
    <source>
        <dbReference type="ARBA" id="ARBA00022989"/>
    </source>
</evidence>
<evidence type="ECO:0000256" key="6">
    <source>
        <dbReference type="ARBA" id="ARBA00022801"/>
    </source>
</evidence>
<dbReference type="PANTHER" id="PTHR43221:SF1">
    <property type="entry name" value="PROTEASE HTPX"/>
    <property type="match status" value="1"/>
</dbReference>
<evidence type="ECO:0000256" key="3">
    <source>
        <dbReference type="ARBA" id="ARBA00022670"/>
    </source>
</evidence>
<dbReference type="InterPro" id="IPR045584">
    <property type="entry name" value="Pilin-like"/>
</dbReference>
<dbReference type="CDD" id="cd07325">
    <property type="entry name" value="M48_Ste24p_like"/>
    <property type="match status" value="1"/>
</dbReference>
<dbReference type="GO" id="GO:0046872">
    <property type="term" value="F:metal ion binding"/>
    <property type="evidence" value="ECO:0007669"/>
    <property type="project" value="UniProtKB-KW"/>
</dbReference>
<dbReference type="Gene3D" id="3.30.700.10">
    <property type="entry name" value="Glycoprotein, Type 4 Pilin"/>
    <property type="match status" value="1"/>
</dbReference>
<dbReference type="AlphaFoldDB" id="A0A0D0MYY4"/>
<name>A0A0D0MYY4_VARPD</name>
<sequence>MDPLVYPRERWLGNITLGLGVLIWGLLVLGTLGIALIYVLLGFIAYVFAQSAFIAWIKGTAVKLSPTQLPELHARFKACCGYLGIENPPEAYLLHGDGIFNAFATRFFGRDFVVLLSDVVDAMETQPDGINFYIGHELGHIKQRHLTGHIWRMPVLWLPLLGAAYSRAQEYTCDLHGAACCEEPDSAPRALVALAAGAQQWRNVDLQRYADQSAGNSGFWASFHELIGGYPWLTKRVARAIDPAAKLPGRNPLAYVLAIFVPNTGRAGGGALALLVVVAIIGILAAVALPAYQEYQTRAVVSKAWFQAAPVRETLGTYYKDKQEIPESLEAAGAPETLPDGSALKLDADTMVLEVETAKGTLRMEPSATDDGIDWHCTAGEGLTAKALPVACRK</sequence>
<dbReference type="EMBL" id="JXQQ01000008">
    <property type="protein sequence ID" value="KIQ35964.1"/>
    <property type="molecule type" value="Genomic_DNA"/>
</dbReference>
<evidence type="ECO:0000256" key="12">
    <source>
        <dbReference type="SAM" id="Phobius"/>
    </source>
</evidence>
<feature type="transmembrane region" description="Helical" evidence="12">
    <location>
        <begin position="12"/>
        <end position="29"/>
    </location>
</feature>
<keyword evidence="8 12" id="KW-1133">Transmembrane helix</keyword>
<dbReference type="InterPro" id="IPR050083">
    <property type="entry name" value="HtpX_protease"/>
</dbReference>
<dbReference type="GO" id="GO:0005886">
    <property type="term" value="C:plasma membrane"/>
    <property type="evidence" value="ECO:0007669"/>
    <property type="project" value="UniProtKB-SubCell"/>
</dbReference>
<keyword evidence="9 11" id="KW-0482">Metalloprotease</keyword>
<proteinExistence type="inferred from homology"/>
<keyword evidence="2" id="KW-1003">Cell membrane</keyword>
<evidence type="ECO:0000256" key="1">
    <source>
        <dbReference type="ARBA" id="ARBA00004651"/>
    </source>
</evidence>
<dbReference type="Gene3D" id="3.30.2010.10">
    <property type="entry name" value="Metalloproteases ('zincins'), catalytic domain"/>
    <property type="match status" value="1"/>
</dbReference>
<evidence type="ECO:0000256" key="10">
    <source>
        <dbReference type="ARBA" id="ARBA00023136"/>
    </source>
</evidence>
<dbReference type="Pfam" id="PF01435">
    <property type="entry name" value="Peptidase_M48"/>
    <property type="match status" value="2"/>
</dbReference>
<keyword evidence="7 11" id="KW-0862">Zinc</keyword>
<evidence type="ECO:0000256" key="9">
    <source>
        <dbReference type="ARBA" id="ARBA00023049"/>
    </source>
</evidence>
<dbReference type="InterPro" id="IPR001915">
    <property type="entry name" value="Peptidase_M48"/>
</dbReference>
<reference evidence="14 15" key="1">
    <citation type="submission" date="2014-12" db="EMBL/GenBank/DDBJ databases">
        <title>16Stimator: statistical estimation of ribosomal gene copy numbers from draft genome assemblies.</title>
        <authorList>
            <person name="Perisin M.A."/>
            <person name="Vetter M."/>
            <person name="Gilbert J.A."/>
            <person name="Bergelson J."/>
        </authorList>
    </citation>
    <scope>NUCLEOTIDE SEQUENCE [LARGE SCALE GENOMIC DNA]</scope>
    <source>
        <strain evidence="14 15">MEDvA23</strain>
    </source>
</reference>
<comment type="subcellular location">
    <subcellularLocation>
        <location evidence="1">Cell membrane</location>
        <topology evidence="1">Multi-pass membrane protein</topology>
    </subcellularLocation>
</comment>
<dbReference type="SUPFAM" id="SSF54523">
    <property type="entry name" value="Pili subunits"/>
    <property type="match status" value="1"/>
</dbReference>
<keyword evidence="3 11" id="KW-0645">Protease</keyword>
<keyword evidence="4 12" id="KW-0812">Transmembrane</keyword>
<accession>A0A0D0MYY4</accession>
<dbReference type="GO" id="GO:0004222">
    <property type="term" value="F:metalloendopeptidase activity"/>
    <property type="evidence" value="ECO:0007669"/>
    <property type="project" value="InterPro"/>
</dbReference>
<evidence type="ECO:0000256" key="11">
    <source>
        <dbReference type="RuleBase" id="RU003983"/>
    </source>
</evidence>
<feature type="transmembrane region" description="Helical" evidence="12">
    <location>
        <begin position="272"/>
        <end position="292"/>
    </location>
</feature>
<dbReference type="RefSeq" id="WP_042577509.1">
    <property type="nucleotide sequence ID" value="NZ_JXQQ01000008.1"/>
</dbReference>
<comment type="caution">
    <text evidence="14">The sequence shown here is derived from an EMBL/GenBank/DDBJ whole genome shotgun (WGS) entry which is preliminary data.</text>
</comment>
<evidence type="ECO:0000256" key="7">
    <source>
        <dbReference type="ARBA" id="ARBA00022833"/>
    </source>
</evidence>
<feature type="domain" description="Peptidase M48" evidence="13">
    <location>
        <begin position="160"/>
        <end position="239"/>
    </location>
</feature>
<evidence type="ECO:0000313" key="15">
    <source>
        <dbReference type="Proteomes" id="UP000032067"/>
    </source>
</evidence>
<dbReference type="GO" id="GO:0006508">
    <property type="term" value="P:proteolysis"/>
    <property type="evidence" value="ECO:0007669"/>
    <property type="project" value="UniProtKB-KW"/>
</dbReference>
<evidence type="ECO:0000256" key="4">
    <source>
        <dbReference type="ARBA" id="ARBA00022692"/>
    </source>
</evidence>
<evidence type="ECO:0000313" key="14">
    <source>
        <dbReference type="EMBL" id="KIQ35964.1"/>
    </source>
</evidence>
<evidence type="ECO:0000256" key="2">
    <source>
        <dbReference type="ARBA" id="ARBA00022475"/>
    </source>
</evidence>
<evidence type="ECO:0000256" key="5">
    <source>
        <dbReference type="ARBA" id="ARBA00022723"/>
    </source>
</evidence>
<keyword evidence="6 11" id="KW-0378">Hydrolase</keyword>
<keyword evidence="10 12" id="KW-0472">Membrane</keyword>